<gene>
    <name evidence="1" type="ORF">NP493_330g03064</name>
</gene>
<dbReference type="EMBL" id="JAODUO010000330">
    <property type="protein sequence ID" value="KAK2182954.1"/>
    <property type="molecule type" value="Genomic_DNA"/>
</dbReference>
<accession>A0AAD9L4K5</accession>
<keyword evidence="2" id="KW-1185">Reference proteome</keyword>
<evidence type="ECO:0000313" key="1">
    <source>
        <dbReference type="EMBL" id="KAK2182954.1"/>
    </source>
</evidence>
<dbReference type="Proteomes" id="UP001209878">
    <property type="component" value="Unassembled WGS sequence"/>
</dbReference>
<dbReference type="PANTHER" id="PTHR45943:SF1">
    <property type="entry name" value="E3 UBIQUITIN-PROTEIN LIGASE MYCBP2"/>
    <property type="match status" value="1"/>
</dbReference>
<protein>
    <submittedName>
        <fullName evidence="1">Uncharacterized protein</fullName>
    </submittedName>
</protein>
<sequence>MINKADGSCKCFSGAKYASLQDHSVCLDPFYDVLWSYSPVHQEVCCFNVVSHETRHLCKKHPQLSCILGPDLAVPVHEGAKTTRSHAALHLLACLDTLTNAQRLGLTVSATEKEKRPLSRVYTKEDYAVVNRFESGHAIKKCHKPRATRRACHTEVSQAAWPLGGHAIKKCHKPRGH</sequence>
<dbReference type="GO" id="GO:0061630">
    <property type="term" value="F:ubiquitin protein ligase activity"/>
    <property type="evidence" value="ECO:0007669"/>
    <property type="project" value="TreeGrafter"/>
</dbReference>
<dbReference type="GO" id="GO:0008582">
    <property type="term" value="P:regulation of synaptic assembly at neuromuscular junction"/>
    <property type="evidence" value="ECO:0007669"/>
    <property type="project" value="TreeGrafter"/>
</dbReference>
<dbReference type="GO" id="GO:0005634">
    <property type="term" value="C:nucleus"/>
    <property type="evidence" value="ECO:0007669"/>
    <property type="project" value="TreeGrafter"/>
</dbReference>
<dbReference type="AlphaFoldDB" id="A0AAD9L4K5"/>
<proteinExistence type="predicted"/>
<dbReference type="PANTHER" id="PTHR45943">
    <property type="entry name" value="E3 UBIQUITIN-PROTEIN LIGASE MYCBP2"/>
    <property type="match status" value="1"/>
</dbReference>
<evidence type="ECO:0000313" key="2">
    <source>
        <dbReference type="Proteomes" id="UP001209878"/>
    </source>
</evidence>
<comment type="caution">
    <text evidence="1">The sequence shown here is derived from an EMBL/GenBank/DDBJ whole genome shotgun (WGS) entry which is preliminary data.</text>
</comment>
<reference evidence="1" key="1">
    <citation type="journal article" date="2023" name="Mol. Biol. Evol.">
        <title>Third-Generation Sequencing Reveals the Adaptive Role of the Epigenome in Three Deep-Sea Polychaetes.</title>
        <authorList>
            <person name="Perez M."/>
            <person name="Aroh O."/>
            <person name="Sun Y."/>
            <person name="Lan Y."/>
            <person name="Juniper S.K."/>
            <person name="Young C.R."/>
            <person name="Angers B."/>
            <person name="Qian P.Y."/>
        </authorList>
    </citation>
    <scope>NUCLEOTIDE SEQUENCE</scope>
    <source>
        <strain evidence="1">R07B-5</strain>
    </source>
</reference>
<dbReference type="GO" id="GO:0007411">
    <property type="term" value="P:axon guidance"/>
    <property type="evidence" value="ECO:0007669"/>
    <property type="project" value="TreeGrafter"/>
</dbReference>
<name>A0AAD9L4K5_RIDPI</name>
<dbReference type="GO" id="GO:0005886">
    <property type="term" value="C:plasma membrane"/>
    <property type="evidence" value="ECO:0007669"/>
    <property type="project" value="TreeGrafter"/>
</dbReference>
<organism evidence="1 2">
    <name type="scientific">Ridgeia piscesae</name>
    <name type="common">Tubeworm</name>
    <dbReference type="NCBI Taxonomy" id="27915"/>
    <lineage>
        <taxon>Eukaryota</taxon>
        <taxon>Metazoa</taxon>
        <taxon>Spiralia</taxon>
        <taxon>Lophotrochozoa</taxon>
        <taxon>Annelida</taxon>
        <taxon>Polychaeta</taxon>
        <taxon>Sedentaria</taxon>
        <taxon>Canalipalpata</taxon>
        <taxon>Sabellida</taxon>
        <taxon>Siboglinidae</taxon>
        <taxon>Ridgeia</taxon>
    </lineage>
</organism>